<keyword evidence="3" id="KW-0238">DNA-binding</keyword>
<evidence type="ECO:0000256" key="1">
    <source>
        <dbReference type="ARBA" id="ARBA00004496"/>
    </source>
</evidence>
<evidence type="ECO:0000313" key="6">
    <source>
        <dbReference type="EMBL" id="CAJ0882347.1"/>
    </source>
</evidence>
<dbReference type="GO" id="GO:0000976">
    <property type="term" value="F:transcription cis-regulatory region binding"/>
    <property type="evidence" value="ECO:0007669"/>
    <property type="project" value="TreeGrafter"/>
</dbReference>
<evidence type="ECO:0000256" key="4">
    <source>
        <dbReference type="SAM" id="Coils"/>
    </source>
</evidence>
<dbReference type="AlphaFoldDB" id="A0AA48M2V6"/>
<dbReference type="EMBL" id="OY288114">
    <property type="protein sequence ID" value="CAJ0882347.1"/>
    <property type="molecule type" value="Genomic_DNA"/>
</dbReference>
<dbReference type="GO" id="GO:0003681">
    <property type="term" value="F:bent DNA binding"/>
    <property type="evidence" value="ECO:0007669"/>
    <property type="project" value="TreeGrafter"/>
</dbReference>
<dbReference type="Pfam" id="PF00816">
    <property type="entry name" value="Histone_HNS"/>
    <property type="match status" value="1"/>
</dbReference>
<gene>
    <name evidence="6" type="ORF">AMST5_03329</name>
</gene>
<proteinExistence type="predicted"/>
<accession>A0AA48M2V6</accession>
<evidence type="ECO:0000256" key="2">
    <source>
        <dbReference type="ARBA" id="ARBA00022490"/>
    </source>
</evidence>
<sequence length="122" mass="14073">MSDEFLKLSDLEILSLIERAKAELDRRKEHKKEQLRAEIEAKLRSAGLDLGDLFENERKSIRGAGKSKEDDGQKSVVAKYKNHVTGETWSGRGRSPRWVVAILQERDWTVEEFKQSDEFLIA</sequence>
<keyword evidence="4" id="KW-0175">Coiled coil</keyword>
<dbReference type="PANTHER" id="PTHR38097:SF2">
    <property type="entry name" value="DNA-BINDING PROTEIN STPA"/>
    <property type="match status" value="1"/>
</dbReference>
<dbReference type="GO" id="GO:0032993">
    <property type="term" value="C:protein-DNA complex"/>
    <property type="evidence" value="ECO:0007669"/>
    <property type="project" value="TreeGrafter"/>
</dbReference>
<reference evidence="6" key="1">
    <citation type="submission" date="2023-07" db="EMBL/GenBank/DDBJ databases">
        <authorList>
            <person name="Pelsma A.J. K."/>
        </authorList>
    </citation>
    <scope>NUCLEOTIDE SEQUENCE</scope>
</reference>
<dbReference type="PANTHER" id="PTHR38097">
    <property type="match status" value="1"/>
</dbReference>
<dbReference type="GO" id="GO:0001217">
    <property type="term" value="F:DNA-binding transcription repressor activity"/>
    <property type="evidence" value="ECO:0007669"/>
    <property type="project" value="TreeGrafter"/>
</dbReference>
<dbReference type="InterPro" id="IPR027444">
    <property type="entry name" value="H-NS_C_dom"/>
</dbReference>
<name>A0AA48M2V6_9ZZZZ</name>
<comment type="subcellular location">
    <subcellularLocation>
        <location evidence="1">Cytoplasm</location>
    </subcellularLocation>
</comment>
<dbReference type="Gene3D" id="4.10.430.30">
    <property type="match status" value="1"/>
</dbReference>
<evidence type="ECO:0000256" key="3">
    <source>
        <dbReference type="ARBA" id="ARBA00023125"/>
    </source>
</evidence>
<organism evidence="6">
    <name type="scientific">freshwater sediment metagenome</name>
    <dbReference type="NCBI Taxonomy" id="556182"/>
    <lineage>
        <taxon>unclassified sequences</taxon>
        <taxon>metagenomes</taxon>
        <taxon>ecological metagenomes</taxon>
    </lineage>
</organism>
<evidence type="ECO:0000259" key="5">
    <source>
        <dbReference type="SMART" id="SM00528"/>
    </source>
</evidence>
<dbReference type="GO" id="GO:0005829">
    <property type="term" value="C:cytosol"/>
    <property type="evidence" value="ECO:0007669"/>
    <property type="project" value="TreeGrafter"/>
</dbReference>
<dbReference type="SMART" id="SM00528">
    <property type="entry name" value="HNS"/>
    <property type="match status" value="1"/>
</dbReference>
<dbReference type="SUPFAM" id="SSF81273">
    <property type="entry name" value="H-NS histone-like proteins"/>
    <property type="match status" value="1"/>
</dbReference>
<protein>
    <recommendedName>
        <fullName evidence="5">DNA-binding protein H-NS-like C-terminal domain-containing protein</fullName>
    </recommendedName>
</protein>
<feature type="domain" description="DNA-binding protein H-NS-like C-terminal" evidence="5">
    <location>
        <begin position="70"/>
        <end position="110"/>
    </location>
</feature>
<feature type="coiled-coil region" evidence="4">
    <location>
        <begin position="14"/>
        <end position="41"/>
    </location>
</feature>
<dbReference type="GO" id="GO:0003680">
    <property type="term" value="F:minor groove of adenine-thymine-rich DNA binding"/>
    <property type="evidence" value="ECO:0007669"/>
    <property type="project" value="TreeGrafter"/>
</dbReference>
<keyword evidence="2" id="KW-0963">Cytoplasm</keyword>